<dbReference type="EMBL" id="JAPWDV010000003">
    <property type="protein sequence ID" value="KAJ6218250.1"/>
    <property type="molecule type" value="Genomic_DNA"/>
</dbReference>
<evidence type="ECO:0000256" key="6">
    <source>
        <dbReference type="ARBA" id="ARBA00022989"/>
    </source>
</evidence>
<dbReference type="InterPro" id="IPR018732">
    <property type="entry name" value="Dpy-19/Dpy-19-like"/>
</dbReference>
<comment type="caution">
    <text evidence="10">The sequence shown here is derived from an EMBL/GenBank/DDBJ whole genome shotgun (WGS) entry which is preliminary data.</text>
</comment>
<feature type="transmembrane region" description="Helical" evidence="9">
    <location>
        <begin position="314"/>
        <end position="332"/>
    </location>
</feature>
<feature type="transmembrane region" description="Helical" evidence="9">
    <location>
        <begin position="582"/>
        <end position="606"/>
    </location>
</feature>
<evidence type="ECO:0000313" key="11">
    <source>
        <dbReference type="Proteomes" id="UP001142055"/>
    </source>
</evidence>
<keyword evidence="3" id="KW-0328">Glycosyltransferase</keyword>
<proteinExistence type="inferred from homology"/>
<evidence type="ECO:0000256" key="8">
    <source>
        <dbReference type="SAM" id="MobiDB-lite"/>
    </source>
</evidence>
<sequence length="690" mass="79703">MSNDSSHEMVSKPSTSEDQLKEESSKVNTQSISDITKPLSQITINSEYANDETKNELQLEMKLNELFRTLEPFVLKLDEHVIAVRTSQELLNQELAGLMKILHQIKVQESLANISKVSNPDQSDILGVSHLKTRQVCCDISSDIEEKSRRLLGLKRRLTLNDRHYSHLSELEREMSFRSEMAFYYYYFKVFTEDLFADGSIRRWWNILREDVFTDHQSQAPNVVNAHYSYNIVPEILIGTSYRLIHWLMEQFNIFQYSRQCWLINRGDSNLLPVESCEGFGDPSYFYVYITFSWNAIVPVLLFMISYILSNESIHSAFITVGLFAFNQSICSRIQWTPPLRESFGYPLYLMGYLVLCNSLKHGKLTNPILTIGLVVFQLSCWQFSSFLLLIQCTLLFMIICFCKPMGIYAHTLSVATKGYETLCSQYLQINMIAIILHYIIQCGNTFVLKSFYASFVISAMINMKLFSHSKNKSSMLIMIWKAIVMAMMTISIKLLISWCLDHNRQDDEQHIWTLALAIYDPSTYANFHTRLYTCANEFNYMSSSEWNKLTYETWIIPSAIIGSIIHRFLRPQKLSIQLLTDYSLILCLAFAFLAAFIMRLKLLFIPQLCILAGLICSRKDQTTSIGYRLISLRLIIFILLVSIILKPGMENIRHDLSINGEYSNGPLEEMIEFIRQPNGPIKSNDIFAA</sequence>
<feature type="transmembrane region" description="Helical" evidence="9">
    <location>
        <begin position="552"/>
        <end position="570"/>
    </location>
</feature>
<dbReference type="OMA" id="XVILASW"/>
<evidence type="ECO:0000256" key="4">
    <source>
        <dbReference type="ARBA" id="ARBA00022679"/>
    </source>
</evidence>
<protein>
    <submittedName>
        <fullName evidence="10">Uncharacterized protein</fullName>
    </submittedName>
</protein>
<accession>A0A9Q0M322</accession>
<keyword evidence="4" id="KW-0808">Transferase</keyword>
<keyword evidence="7 9" id="KW-0472">Membrane</keyword>
<evidence type="ECO:0000256" key="1">
    <source>
        <dbReference type="ARBA" id="ARBA00004141"/>
    </source>
</evidence>
<dbReference type="Pfam" id="PF10034">
    <property type="entry name" value="Dpy19"/>
    <property type="match status" value="1"/>
</dbReference>
<evidence type="ECO:0000256" key="9">
    <source>
        <dbReference type="SAM" id="Phobius"/>
    </source>
</evidence>
<evidence type="ECO:0000256" key="3">
    <source>
        <dbReference type="ARBA" id="ARBA00022676"/>
    </source>
</evidence>
<comment type="similarity">
    <text evidence="2">Belongs to the dpy-19 family.</text>
</comment>
<organism evidence="10 11">
    <name type="scientific">Blomia tropicalis</name>
    <name type="common">Mite</name>
    <dbReference type="NCBI Taxonomy" id="40697"/>
    <lineage>
        <taxon>Eukaryota</taxon>
        <taxon>Metazoa</taxon>
        <taxon>Ecdysozoa</taxon>
        <taxon>Arthropoda</taxon>
        <taxon>Chelicerata</taxon>
        <taxon>Arachnida</taxon>
        <taxon>Acari</taxon>
        <taxon>Acariformes</taxon>
        <taxon>Sarcoptiformes</taxon>
        <taxon>Astigmata</taxon>
        <taxon>Glycyphagoidea</taxon>
        <taxon>Echimyopodidae</taxon>
        <taxon>Blomia</taxon>
    </lineage>
</organism>
<evidence type="ECO:0000256" key="5">
    <source>
        <dbReference type="ARBA" id="ARBA00022692"/>
    </source>
</evidence>
<evidence type="ECO:0000256" key="2">
    <source>
        <dbReference type="ARBA" id="ARBA00008744"/>
    </source>
</evidence>
<reference evidence="10" key="1">
    <citation type="submission" date="2022-12" db="EMBL/GenBank/DDBJ databases">
        <title>Genome assemblies of Blomia tropicalis.</title>
        <authorList>
            <person name="Cui Y."/>
        </authorList>
    </citation>
    <scope>NUCLEOTIDE SEQUENCE</scope>
    <source>
        <tissue evidence="10">Adult mites</tissue>
    </source>
</reference>
<feature type="transmembrane region" description="Helical" evidence="9">
    <location>
        <begin position="286"/>
        <end position="308"/>
    </location>
</feature>
<feature type="transmembrane region" description="Helical" evidence="9">
    <location>
        <begin position="479"/>
        <end position="497"/>
    </location>
</feature>
<dbReference type="GO" id="GO:0005637">
    <property type="term" value="C:nuclear inner membrane"/>
    <property type="evidence" value="ECO:0007669"/>
    <property type="project" value="TreeGrafter"/>
</dbReference>
<feature type="compositionally biased region" description="Basic and acidic residues" evidence="8">
    <location>
        <begin position="1"/>
        <end position="10"/>
    </location>
</feature>
<keyword evidence="11" id="KW-1185">Reference proteome</keyword>
<keyword evidence="5 9" id="KW-0812">Transmembrane</keyword>
<dbReference type="GO" id="GO:0000030">
    <property type="term" value="F:mannosyltransferase activity"/>
    <property type="evidence" value="ECO:0007669"/>
    <property type="project" value="TreeGrafter"/>
</dbReference>
<keyword evidence="6 9" id="KW-1133">Transmembrane helix</keyword>
<name>A0A9Q0M322_BLOTA</name>
<dbReference type="Proteomes" id="UP001142055">
    <property type="component" value="Chromosome 3"/>
</dbReference>
<dbReference type="PANTHER" id="PTHR31488">
    <property type="entry name" value="DPY-19-LIKE 1, LIKE (H. SAPIENS)"/>
    <property type="match status" value="1"/>
</dbReference>
<gene>
    <name evidence="10" type="ORF">RDWZM_009407</name>
</gene>
<comment type="subcellular location">
    <subcellularLocation>
        <location evidence="1">Membrane</location>
        <topology evidence="1">Multi-pass membrane protein</topology>
    </subcellularLocation>
</comment>
<feature type="region of interest" description="Disordered" evidence="8">
    <location>
        <begin position="1"/>
        <end position="32"/>
    </location>
</feature>
<evidence type="ECO:0000313" key="10">
    <source>
        <dbReference type="EMBL" id="KAJ6218250.1"/>
    </source>
</evidence>
<feature type="transmembrane region" description="Helical" evidence="9">
    <location>
        <begin position="626"/>
        <end position="646"/>
    </location>
</feature>
<evidence type="ECO:0000256" key="7">
    <source>
        <dbReference type="ARBA" id="ARBA00023136"/>
    </source>
</evidence>
<dbReference type="PANTHER" id="PTHR31488:SF1">
    <property type="entry name" value="C-MANNOSYLTRANSFERASE DPY19L1"/>
    <property type="match status" value="1"/>
</dbReference>
<dbReference type="AlphaFoldDB" id="A0A9Q0M322"/>